<dbReference type="RefSeq" id="WP_091726752.1">
    <property type="nucleotide sequence ID" value="NZ_FNQE01000003.1"/>
</dbReference>
<feature type="domain" description="Cytidyltransferase-like" evidence="11">
    <location>
        <begin position="926"/>
        <end position="1091"/>
    </location>
</feature>
<keyword evidence="9" id="KW-0520">NAD</keyword>
<evidence type="ECO:0000256" key="1">
    <source>
        <dbReference type="ARBA" id="ARBA00002324"/>
    </source>
</evidence>
<dbReference type="STRING" id="415015.SAMN05660462_00502"/>
<dbReference type="Proteomes" id="UP000198625">
    <property type="component" value="Unassembled WGS sequence"/>
</dbReference>
<comment type="catalytic activity">
    <reaction evidence="10">
        <text>nicotinate beta-D-ribonucleotide + ATP + H(+) = deamido-NAD(+) + diphosphate</text>
        <dbReference type="Rhea" id="RHEA:22860"/>
        <dbReference type="ChEBI" id="CHEBI:15378"/>
        <dbReference type="ChEBI" id="CHEBI:30616"/>
        <dbReference type="ChEBI" id="CHEBI:33019"/>
        <dbReference type="ChEBI" id="CHEBI:57502"/>
        <dbReference type="ChEBI" id="CHEBI:58437"/>
        <dbReference type="EC" id="2.7.7.18"/>
    </reaction>
</comment>
<evidence type="ECO:0000256" key="5">
    <source>
        <dbReference type="ARBA" id="ARBA00022679"/>
    </source>
</evidence>
<dbReference type="PANTHER" id="PTHR39321">
    <property type="entry name" value="NICOTINATE-NUCLEOTIDE ADENYLYLTRANSFERASE-RELATED"/>
    <property type="match status" value="1"/>
</dbReference>
<comment type="pathway">
    <text evidence="2">Cofactor biosynthesis; NAD(+) biosynthesis; deamido-NAD(+) from nicotinate D-ribonucleotide: step 1/1.</text>
</comment>
<dbReference type="Gene3D" id="1.10.3210.10">
    <property type="entry name" value="Hypothetical protein af1432"/>
    <property type="match status" value="1"/>
</dbReference>
<keyword evidence="7" id="KW-0547">Nucleotide-binding</keyword>
<dbReference type="GO" id="GO:0004515">
    <property type="term" value="F:nicotinate-nucleotide adenylyltransferase activity"/>
    <property type="evidence" value="ECO:0007669"/>
    <property type="project" value="UniProtKB-EC"/>
</dbReference>
<proteinExistence type="predicted"/>
<dbReference type="EMBL" id="FNQE01000003">
    <property type="protein sequence ID" value="SDY62715.1"/>
    <property type="molecule type" value="Genomic_DNA"/>
</dbReference>
<evidence type="ECO:0000256" key="9">
    <source>
        <dbReference type="ARBA" id="ARBA00023027"/>
    </source>
</evidence>
<dbReference type="InterPro" id="IPR016024">
    <property type="entry name" value="ARM-type_fold"/>
</dbReference>
<evidence type="ECO:0000256" key="10">
    <source>
        <dbReference type="ARBA" id="ARBA00048721"/>
    </source>
</evidence>
<dbReference type="InterPro" id="IPR014729">
    <property type="entry name" value="Rossmann-like_a/b/a_fold"/>
</dbReference>
<dbReference type="GO" id="GO:0005524">
    <property type="term" value="F:ATP binding"/>
    <property type="evidence" value="ECO:0007669"/>
    <property type="project" value="UniProtKB-KW"/>
</dbReference>
<evidence type="ECO:0000256" key="8">
    <source>
        <dbReference type="ARBA" id="ARBA00022840"/>
    </source>
</evidence>
<dbReference type="SUPFAM" id="SSF52374">
    <property type="entry name" value="Nucleotidylyl transferase"/>
    <property type="match status" value="1"/>
</dbReference>
<evidence type="ECO:0000313" key="12">
    <source>
        <dbReference type="EMBL" id="SDY62715.1"/>
    </source>
</evidence>
<keyword evidence="8" id="KW-0067">ATP-binding</keyword>
<evidence type="ECO:0000256" key="3">
    <source>
        <dbReference type="ARBA" id="ARBA00012389"/>
    </source>
</evidence>
<evidence type="ECO:0000256" key="2">
    <source>
        <dbReference type="ARBA" id="ARBA00005019"/>
    </source>
</evidence>
<dbReference type="InterPro" id="IPR005248">
    <property type="entry name" value="NadD/NMNAT"/>
</dbReference>
<dbReference type="EC" id="2.7.7.18" evidence="3"/>
<gene>
    <name evidence="12" type="ORF">SAMN05660462_00502</name>
</gene>
<evidence type="ECO:0000259" key="11">
    <source>
        <dbReference type="Pfam" id="PF01467"/>
    </source>
</evidence>
<keyword evidence="4" id="KW-0662">Pyridine nucleotide biosynthesis</keyword>
<protein>
    <recommendedName>
        <fullName evidence="3">nicotinate-nucleotide adenylyltransferase</fullName>
        <ecNumber evidence="3">2.7.7.18</ecNumber>
    </recommendedName>
</protein>
<name>A0A1H3LFR4_9FIRM</name>
<keyword evidence="6 12" id="KW-0548">Nucleotidyltransferase</keyword>
<organism evidence="12 13">
    <name type="scientific">Proteiniborus ethanoligenes</name>
    <dbReference type="NCBI Taxonomy" id="415015"/>
    <lineage>
        <taxon>Bacteria</taxon>
        <taxon>Bacillati</taxon>
        <taxon>Bacillota</taxon>
        <taxon>Clostridia</taxon>
        <taxon>Eubacteriales</taxon>
        <taxon>Proteiniborus</taxon>
    </lineage>
</organism>
<sequence>MDTRALYENIYDKLVKTLLHEGFINSFSLNKKKISEYISDESFKSKVYSLAQKKDFSCSSVLDLCQGLFELIDNINKPNNWLNYAYQYALNKSFSNAVEISFEPMFESRVNLYLKVLHDISEIEKTIDTDTFIGTYPLIFLQSEEEKSSVNYSSEYMIFKKAFNQNFVYEMMKLHQELTNHNTLEHICGVHYLALHIGKQLQNKKLPIDLEKVSGAAAGHDIGKYGCSRKELEKVPYLHYYYTDQWFKKYDIHYIGHIATYHSTWDLELENLPIESLVLIYSDFRVKNMELPNGNRNMHIYSLKDSFEIILNKLDNVDLEKENRYKRVYAKLKDFEDYMISLGINIDLEEIIISEQKKKHVSLMQGQEIVDNIKYKAINHNIHLMNIFRNEASLNTILEMVASEGDWKKLRGYINIFEEYSTFLTQKQKIITLNFLYDFLTHKEEDVRKQCAQLIGTFIAIFDEVYRKEVPDDVVLSPPGISSSELLNKYINSFLFPDHKIIEAHQEWIGFSLGDMIASLFKHCSLEQEKNYIYVLLNYYEKVHVFNEDTVFYLIQTIKHIPFNKHKDIELEKLFNFIYKILLIDNLDVELSILDSIYYLTYQIDKGSEYFNKIIHILSQKTDYSQVPAINYLKYKISQSLSFQITIKEKFKGFFLADYEKSPDVFLKNLKTATGWITKKISVDFLLDLALEETKKNGLHTAMHYCNLIKVSATENVRTHAGKALLQLFPSLSLDERNDVSVELLRALEMQGFQFTKYIPPYLGKMMLYLHPTELDEIIDDFIEKIRQSSPQITFLLLRTIGSAVSNYPTYKERFLEEEEKRMDRLMKMLGILLNGLVNYDYQINHEAFRVIGKEILGSEDLSLREKGEIFHLISKKILTLLDKIDENELVFLNNSAALNHIYRFISDYVFYYGKIQAKANYNVAFFPGTFDPFSLSHKEIAKAIRDLGFEVYLAVDEFSWSKRTQPNLLRREIINMSIADELGIHLFPEDIQINIVNDQDLKTLRSCFPYSNVHMVVGSDVILNASSYKKEKTIDSIHSFPHIIFDRRSFISTEYDDAKLEKAIKNIQAETIRLSLPPQYEEISSTQIRTYIDENRDISQLIDPLAQKYIYEYGVYRREPQYKTLFKATSKTVEVIKNINDDLLFKLCSLFFKDDERAFDKISGIKSKSDSHIILLKDNENDGKILGFSMFHWIRSGTLYSQFESQEIAEYIRTNTLGRVLLVEGIYTDPLSNNIHDLNQILLTETLALCISKDYTYTVYRNLIDYPVYKHIYETLRLQGFQPLPLSCGDNTIFTVNMGNPCTLSLDIETVIKEPFKSNPNIIKVIKLARKKLQLALTSLYPGNLILSFDRDMMHKTLIDKICETNHVPVEVMEPRTLGSHVCVPFGSILKDSIIPNTVTKSMHIEKIFQPDLKYSNVGPSQYYMSLKNQIKLLGSFNKPVILVDDLLHKGYRIRAISPYLEKEKINVEGIIVGILSGRGKELMDMQGRKVDFAYFIPNLRVWFNESAMYPFIGGDTVWRGDSPQRYMMPSINFIMPYMSPTFMKNTRGDAIINLSEICILNSIDVLNAIEREYLISNERNFTLKHLGEVFTYPRCPDLGKNIEYDLNLKPSEYLQNDLERLGRIKDVVSCWLENKY</sequence>
<dbReference type="Gene3D" id="3.40.50.620">
    <property type="entry name" value="HUPs"/>
    <property type="match status" value="1"/>
</dbReference>
<dbReference type="InterPro" id="IPR004821">
    <property type="entry name" value="Cyt_trans-like"/>
</dbReference>
<dbReference type="PANTHER" id="PTHR39321:SF3">
    <property type="entry name" value="PHOSPHOPANTETHEINE ADENYLYLTRANSFERASE"/>
    <property type="match status" value="1"/>
</dbReference>
<reference evidence="12 13" key="1">
    <citation type="submission" date="2016-10" db="EMBL/GenBank/DDBJ databases">
        <authorList>
            <person name="de Groot N.N."/>
        </authorList>
    </citation>
    <scope>NUCLEOTIDE SEQUENCE [LARGE SCALE GENOMIC DNA]</scope>
    <source>
        <strain evidence="12 13">DSM 21650</strain>
    </source>
</reference>
<accession>A0A1H3LFR4</accession>
<evidence type="ECO:0000256" key="7">
    <source>
        <dbReference type="ARBA" id="ARBA00022741"/>
    </source>
</evidence>
<comment type="function">
    <text evidence="1">Catalyzes the reversible adenylation of nicotinate mononucleotide (NaMN) to nicotinic acid adenine dinucleotide (NaAD).</text>
</comment>
<dbReference type="OrthoDB" id="1703792at2"/>
<dbReference type="GO" id="GO:0009435">
    <property type="term" value="P:NAD+ biosynthetic process"/>
    <property type="evidence" value="ECO:0007669"/>
    <property type="project" value="InterPro"/>
</dbReference>
<dbReference type="SUPFAM" id="SSF109604">
    <property type="entry name" value="HD-domain/PDEase-like"/>
    <property type="match status" value="1"/>
</dbReference>
<evidence type="ECO:0000256" key="4">
    <source>
        <dbReference type="ARBA" id="ARBA00022642"/>
    </source>
</evidence>
<evidence type="ECO:0000313" key="13">
    <source>
        <dbReference type="Proteomes" id="UP000198625"/>
    </source>
</evidence>
<keyword evidence="5 12" id="KW-0808">Transferase</keyword>
<dbReference type="Pfam" id="PF01467">
    <property type="entry name" value="CTP_transf_like"/>
    <property type="match status" value="1"/>
</dbReference>
<evidence type="ECO:0000256" key="6">
    <source>
        <dbReference type="ARBA" id="ARBA00022695"/>
    </source>
</evidence>
<keyword evidence="13" id="KW-1185">Reference proteome</keyword>
<dbReference type="SUPFAM" id="SSF48371">
    <property type="entry name" value="ARM repeat"/>
    <property type="match status" value="1"/>
</dbReference>